<organism evidence="2 3">
    <name type="scientific">Lasiosphaeris hirsuta</name>
    <dbReference type="NCBI Taxonomy" id="260670"/>
    <lineage>
        <taxon>Eukaryota</taxon>
        <taxon>Fungi</taxon>
        <taxon>Dikarya</taxon>
        <taxon>Ascomycota</taxon>
        <taxon>Pezizomycotina</taxon>
        <taxon>Sordariomycetes</taxon>
        <taxon>Sordariomycetidae</taxon>
        <taxon>Sordariales</taxon>
        <taxon>Lasiosphaeriaceae</taxon>
        <taxon>Lasiosphaeris</taxon>
    </lineage>
</organism>
<keyword evidence="1" id="KW-0175">Coiled coil</keyword>
<reference evidence="2" key="1">
    <citation type="submission" date="2023-06" db="EMBL/GenBank/DDBJ databases">
        <title>Genome-scale phylogeny and comparative genomics of the fungal order Sordariales.</title>
        <authorList>
            <consortium name="Lawrence Berkeley National Laboratory"/>
            <person name="Hensen N."/>
            <person name="Bonometti L."/>
            <person name="Westerberg I."/>
            <person name="Brannstrom I.O."/>
            <person name="Guillou S."/>
            <person name="Cros-Aarteil S."/>
            <person name="Calhoun S."/>
            <person name="Haridas S."/>
            <person name="Kuo A."/>
            <person name="Mondo S."/>
            <person name="Pangilinan J."/>
            <person name="Riley R."/>
            <person name="Labutti K."/>
            <person name="Andreopoulos B."/>
            <person name="Lipzen A."/>
            <person name="Chen C."/>
            <person name="Yanf M."/>
            <person name="Daum C."/>
            <person name="Ng V."/>
            <person name="Clum A."/>
            <person name="Steindorff A."/>
            <person name="Ohm R."/>
            <person name="Martin F."/>
            <person name="Silar P."/>
            <person name="Natvig D."/>
            <person name="Lalanne C."/>
            <person name="Gautier V."/>
            <person name="Ament-Velasquez S.L."/>
            <person name="Kruys A."/>
            <person name="Hutchinson M.I."/>
            <person name="Powell A.J."/>
            <person name="Barry K."/>
            <person name="Miller A.N."/>
            <person name="Grigoriev I.V."/>
            <person name="Debuchy R."/>
            <person name="Gladieux P."/>
            <person name="Thoren M.H."/>
            <person name="Johannesson H."/>
        </authorList>
    </citation>
    <scope>NUCLEOTIDE SEQUENCE</scope>
    <source>
        <strain evidence="2">SMH4607-1</strain>
    </source>
</reference>
<dbReference type="AlphaFoldDB" id="A0AA40AZN2"/>
<keyword evidence="3" id="KW-1185">Reference proteome</keyword>
<dbReference type="Proteomes" id="UP001172102">
    <property type="component" value="Unassembled WGS sequence"/>
</dbReference>
<sequence length="428" mass="48040">MTPPQPGAASDQGISAPSWRTWIPPVLSGLTSPHLVKKGQQHLYPLPHHCSDPPTSALSILNSLQDHAMELLKTRVHEAASKNKELLRILAETDHAAPELLQQKRLIIELQEQIVVSDRRLASANRQRAKELKEHEEHRDSMTRRLRYKATGRGAKYDAKAQKEEREYLEALQKEHRYQDLNTNLKAQLAAAQQQARVLEQDVVRHDSAQRQLDRLHVSLFDGPTPNFPGEDERERAMGAAKVAYEDARARAEIEAKALAALSDGARKMKMALSALTRALSASQADMFTHHNLTDFVERNELQLAQNLVLAARVHWLTARQISPAVGDLPEANISRGNVVSDIFFDNFFSDLEFHRKIQDSIADVENVAAVMQYLEMDARARHGALSGELGIREKELQDARAALQRAREEAFEKILTGADGHPPPPYK</sequence>
<dbReference type="EMBL" id="JAUKUA010000002">
    <property type="protein sequence ID" value="KAK0724946.1"/>
    <property type="molecule type" value="Genomic_DNA"/>
</dbReference>
<accession>A0AA40AZN2</accession>
<feature type="coiled-coil region" evidence="1">
    <location>
        <begin position="107"/>
        <end position="141"/>
    </location>
</feature>
<comment type="caution">
    <text evidence="2">The sequence shown here is derived from an EMBL/GenBank/DDBJ whole genome shotgun (WGS) entry which is preliminary data.</text>
</comment>
<evidence type="ECO:0000313" key="3">
    <source>
        <dbReference type="Proteomes" id="UP001172102"/>
    </source>
</evidence>
<evidence type="ECO:0000313" key="2">
    <source>
        <dbReference type="EMBL" id="KAK0724946.1"/>
    </source>
</evidence>
<proteinExistence type="predicted"/>
<feature type="coiled-coil region" evidence="1">
    <location>
        <begin position="175"/>
        <end position="209"/>
    </location>
</feature>
<gene>
    <name evidence="2" type="ORF">B0H67DRAFT_569169</name>
</gene>
<protein>
    <submittedName>
        <fullName evidence="2">Uncharacterized protein</fullName>
    </submittedName>
</protein>
<dbReference type="PANTHER" id="PTHR21974">
    <property type="entry name" value="RE15880P"/>
    <property type="match status" value="1"/>
</dbReference>
<name>A0AA40AZN2_9PEZI</name>
<evidence type="ECO:0000256" key="1">
    <source>
        <dbReference type="SAM" id="Coils"/>
    </source>
</evidence>
<dbReference type="PANTHER" id="PTHR21974:SF2">
    <property type="entry name" value="RE15880P"/>
    <property type="match status" value="1"/>
</dbReference>